<feature type="region of interest" description="Disordered" evidence="1">
    <location>
        <begin position="1279"/>
        <end position="1319"/>
    </location>
</feature>
<feature type="compositionally biased region" description="Polar residues" evidence="1">
    <location>
        <begin position="732"/>
        <end position="742"/>
    </location>
</feature>
<keyword evidence="3" id="KW-1185">Reference proteome</keyword>
<feature type="compositionally biased region" description="Polar residues" evidence="1">
    <location>
        <begin position="2800"/>
        <end position="2810"/>
    </location>
</feature>
<feature type="region of interest" description="Disordered" evidence="1">
    <location>
        <begin position="296"/>
        <end position="315"/>
    </location>
</feature>
<comment type="caution">
    <text evidence="2">The sequence shown here is derived from an EMBL/GenBank/DDBJ whole genome shotgun (WGS) entry which is preliminary data.</text>
</comment>
<feature type="region of interest" description="Disordered" evidence="1">
    <location>
        <begin position="1456"/>
        <end position="1563"/>
    </location>
</feature>
<feature type="region of interest" description="Disordered" evidence="1">
    <location>
        <begin position="2613"/>
        <end position="2632"/>
    </location>
</feature>
<feature type="region of interest" description="Disordered" evidence="1">
    <location>
        <begin position="1978"/>
        <end position="2095"/>
    </location>
</feature>
<feature type="region of interest" description="Disordered" evidence="1">
    <location>
        <begin position="2190"/>
        <end position="2260"/>
    </location>
</feature>
<feature type="compositionally biased region" description="Polar residues" evidence="1">
    <location>
        <begin position="1456"/>
        <end position="1479"/>
    </location>
</feature>
<feature type="region of interest" description="Disordered" evidence="1">
    <location>
        <begin position="972"/>
        <end position="1041"/>
    </location>
</feature>
<feature type="region of interest" description="Disordered" evidence="1">
    <location>
        <begin position="723"/>
        <end position="799"/>
    </location>
</feature>
<feature type="compositionally biased region" description="Pro residues" evidence="1">
    <location>
        <begin position="2935"/>
        <end position="2944"/>
    </location>
</feature>
<feature type="region of interest" description="Disordered" evidence="1">
    <location>
        <begin position="828"/>
        <end position="947"/>
    </location>
</feature>
<feature type="region of interest" description="Disordered" evidence="1">
    <location>
        <begin position="430"/>
        <end position="465"/>
    </location>
</feature>
<feature type="compositionally biased region" description="Low complexity" evidence="1">
    <location>
        <begin position="831"/>
        <end position="844"/>
    </location>
</feature>
<reference evidence="2 3" key="1">
    <citation type="journal article" date="2024" name="Nat. Commun.">
        <title>Phylogenomics reveals the evolutionary origins of lichenization in chlorophyte algae.</title>
        <authorList>
            <person name="Puginier C."/>
            <person name="Libourel C."/>
            <person name="Otte J."/>
            <person name="Skaloud P."/>
            <person name="Haon M."/>
            <person name="Grisel S."/>
            <person name="Petersen M."/>
            <person name="Berrin J.G."/>
            <person name="Delaux P.M."/>
            <person name="Dal Grande F."/>
            <person name="Keller J."/>
        </authorList>
    </citation>
    <scope>NUCLEOTIDE SEQUENCE [LARGE SCALE GENOMIC DNA]</scope>
    <source>
        <strain evidence="2 3">SAG 2145</strain>
    </source>
</reference>
<accession>A0AAW1RDB0</accession>
<feature type="region of interest" description="Disordered" evidence="1">
    <location>
        <begin position="1813"/>
        <end position="1877"/>
    </location>
</feature>
<feature type="compositionally biased region" description="Polar residues" evidence="1">
    <location>
        <begin position="1944"/>
        <end position="1955"/>
    </location>
</feature>
<sequence>MHGHPLAGTPTAAGGEPSQTCRAAAFPREDVDGDEDVSEHLAGHVGPGERGLASCDAWNLEVQPPSAISKGNEPREASHASEGSGSDEPTLPALTGLPDVLSNKAGLQANADAAEVPDPKSQKQWRQPLHSTASWTAKYAAEVFNYPEAPPGGSSDMSNHAHQDDVCAGCHPQQRSDQSMSNEQLTGSPLEWPIGALQASSHVVLHGDEEQHFGKNPVEGLPLAQQTFGASSMPGLAAILSPSGGHVKKAAASHHLETDPWGTRNISRAPGSFLGLPMRTEPGTFLGVPVRRCKAASQPANSPSPSSAASPAQQQPIVSQSMGMHHVEVTEPAQLGMQAFCGVPKTANGDADGQPPHCMKQHAGMARSPAESPLVQEQQVIDLTDSPTKQTEPRKRQCSDQSGVERQDADGGWHQRLLFGSQSLSCQSMHHEMQKLSDTLETQQGSKPPLKPQRRMQEALPNSERSDHALFARSPTNTWKTGAAVCGHLHPQSAQLHPTSASNNQPHTAPSGFAEALATVQEQQHAEKAEYLPLDVAIQPEAECTPPIPHDANQSRDKAERLQSAHCLDQSMAEPLHKLGGPSHKPDGLPILVGTPIDNPLRPRSDFNKARGLRQEGSSIQGSGGLQWADHWAASATHNSAIISYENGSRGHASTSFGSPSPPSAQAASQARMIDFSKVRQFPYEHLKADGRQHEARTASQTDAAPRMLELSRVLQYPGQLHTAYGSHDRTSTTGMEPSGLSSEMLRCPDEPLTVRCRQSGAHSPGHHASAPQPSIQSTEMQVADQPQTTKGRHGQISPELQAPSESHALTPNRNVLCPSQLQTRSVCEADQQQQQKVTDDQSQPADEKNPDGTGLQCGLQPCQPGIYGSSAVQQRSPQLPPGNISGPSERGNRSGQGFGGVGLRWAQQDPQPAAYESPAGQQQADHPVPRPQSAIVQQQPPQQQPTRMIIDPYRLGNRQGLKHVELQQPLEDSQAPENTFSSGQLQPDQSPGPSQPQGRAVLSLTQGKSGVAPARMPERRTRRSAPKLRPASFRTPLAQKRAKAKVSAVIPGFHPDHGLDAAAAHARPLLDQGCDAAGKGHASSSATSNIQPWAQSDCKTANVTSGPACDVPIQHESKQGTSSIIPSALCDPDPGYTSAAAAAISGLSMPVMSRERGANEIAGMYNPTPARCCRSVAAPHLEYARHIAGGGPAEDFAAGIPQPSSQPTVAMAPTKPIVGALLLPLPMTPKTGVGTDELNSQAASRRCEGSQTLHCVRQVPADADQVAEQGTTAAGGCHSLSQNYQGPHAPANAPELDTGAAGHVSTPHVAQQHAAGLQSTQRIYSGHHHQGSVAMKPSIVKHWGPPNMRRHDQHGPTSNHSMLRSSRCSDVPGTPIQVAPVLDRPAEPCCSDLPFPGVTSNGSPHQEVFDPRRPLQAHIEFSTGVDVRLSSEEPSQNPALVHHLRSRRAVYTQGNDMSVSPASEPGCQQQPHQQSSATPPGLGQLHGINQPEQQMGRELRTGTRGSPHSGNTHLPEGFTDATAYDRAGDCHNGTALYTPLRPSQPAAAGRQGHAALLSHDPHSNCPAVQPSCQEMVGQSAEGQRVATGSQHVTDGHQQMLGSQPLDNPPTQSLVSSLSQQVHDILPSTLGPSLANTRAAIDTLPSQAPDRGLQALHLVSQGPYGNCAAVVLGLSAWQASLANSKPRGSPQPVHSHLAQQHGGCVQRLFTQEGRRSTATAGRTIVEHLGSPDADPLSVPEADHSQICPHGSLGHLLPGHIRAPVSSLPNPFAQPPAAPETAQEVIDTPIRASFGNQGLTLSASVMHTTQAPQPDALQAGHRSPAHSRLQGPRPADARPSAHRVAPGLPSTGMADGPSEAENGFRLQPGAAPAASAQQLGRTSSLAPAIVQLLQDRGCLAKGIDVTPAQQNVIAKGVLNLLARARGGMHPDEQISFGTPRESRHAQSGWSATATPSAHSELTAAVGGNLATAAVVSIPTPYPADQHQPSPWDQHQQSPLGSSDWVGESPFLSTTSNTVGQNATASERPIGPLPGSGNGQEQATGSLQPAGVCDDDGMLPEDFLPDGLPMEADGLHFDQDPLSQGAGQQQQQQREGAHEPMLDLLNGFDPPFPEPIPLALHSLQPSALKSNPNQPLQPSHAPLPGPSPEFPASNAAKLGCSIMADPAPVAQQQNFRFQSAAGPRDECTIASHHALGVQPTSSISPPGQARGRSRSAARSGGISPQRKRPAGAFEDCGVHLSKRARPWQPSNGGAESAAPGNKSRWASLKALADGTGGCMHLGHSDCQVNDTDTPQSPGITLFLDGHCAWWSRNQDGPSQNHGQLQYASSAVQAENKVVCSDALHGKAAPKGLSGFNRTPPMEVQLPHAGDSVTTGPGSQEAADQAPGNRVAAVGMQPLGRPTAGSEMVPGSYEHDQPLRSAGLGDEARAAPDTATSEPNLAGPQGPSTQAGQRFLSWQDVQQPGPIRRPAPAILFPGSELMRSATKPRRGRPPKQATPGLSSWPHDVSAKKGRYDDAEALPAVGEDRSYHGPALPGAATAPCRQQQSRACKAGIHYGEADALLAIAAAAIEPARPPQGRSCKDASPPLQPEDGGRSSGFLGHAQALHRSSIQLLSSDVKRGPGRPPKNRASCAAKTLATPPSIAADTWAGKAADAKHLLGFSDAAEGLAGVSYNAQGPATLELTAGMSQDTSQELHAHIGPGNDHNLDTPMLSAKSVWNVSKELRPLLSSGAPNAAPKKERRFAPCSNLLQSLDEPLHGSDAKLLSVISRCQTLLNALGRSQGRRSSRADTSGLGTHPAANSVPSAPTSQTDGEAPSVATAEPDESAALRQPAVPSAPASQRDDGEAPAPITASPDDADTLQQPAAIPASVARACQLRNGAATQAAPAETDTSAALQQPAATAAPATPALQQGAGAAPSRAPTEHVTSAAVQQLPASPGPPAPAPQPGDIGARSEAPAERVNFAALQQSAASFLPFGPASEPNDDGILKQSVPAGKSTPSACITRAWSLDGGCLRPQRCSSPTAGNSLGPQPRHHQARHGRDQTTTASGKRRAAPLPSAGQVKPQPATVAGLAWPMHHRMMNQKAAMRHEQHENNLNVLACGESSLAGSSISPRLQDDGPGAQLLPVEAPGPDLPSEHLHGLANAVEKAPRDIGSDLKAPCGPQDNSQGALGATPDLTPSGEERRAVADAGREARVGTSIPDRLRSTPKRKRSQSGVRQGLSPRLQTVNLEIAQDALDSDMEKPLRQLLDQQGAVHVNPVKAKQKQLAPVYQVAASPGQKPSVARLHGFSDEDEHAGPEQSAQRRPVCKGSSPSSHAPYRCLQDEVHQVHSDSDDVPLRQLLGHSGREQHSAVHQSAQSHLHKQCSGPCSRLPHRCQGHEASQTEALVAALASLGRSKASCAEIHQACQTIAYKLQGQKCSCGWHDSSVMKSLAGEGHAGVKKVAGLLRNSRRFMYTRQRHKDQRQPGLWSVADPHAGPLSEAAS</sequence>
<feature type="region of interest" description="Disordered" evidence="1">
    <location>
        <begin position="2363"/>
        <end position="2448"/>
    </location>
</feature>
<feature type="region of interest" description="Disordered" evidence="1">
    <location>
        <begin position="2460"/>
        <end position="2507"/>
    </location>
</feature>
<feature type="region of interest" description="Disordered" evidence="1">
    <location>
        <begin position="649"/>
        <end position="670"/>
    </location>
</feature>
<feature type="compositionally biased region" description="Basic and acidic residues" evidence="1">
    <location>
        <begin position="3179"/>
        <end position="3193"/>
    </location>
</feature>
<evidence type="ECO:0000313" key="2">
    <source>
        <dbReference type="EMBL" id="KAK9831694.1"/>
    </source>
</evidence>
<feature type="region of interest" description="Disordered" evidence="1">
    <location>
        <begin position="1929"/>
        <end position="1955"/>
    </location>
</feature>
<feature type="region of interest" description="Disordered" evidence="1">
    <location>
        <begin position="3107"/>
        <end position="3131"/>
    </location>
</feature>
<feature type="compositionally biased region" description="Polar residues" evidence="1">
    <location>
        <begin position="375"/>
        <end position="390"/>
    </location>
</feature>
<feature type="compositionally biased region" description="Polar residues" evidence="1">
    <location>
        <begin position="1356"/>
        <end position="1369"/>
    </location>
</feature>
<feature type="region of interest" description="Disordered" evidence="1">
    <location>
        <begin position="346"/>
        <end position="412"/>
    </location>
</feature>
<protein>
    <submittedName>
        <fullName evidence="2">Uncharacterized protein</fullName>
    </submittedName>
</protein>
<feature type="region of interest" description="Disordered" evidence="1">
    <location>
        <begin position="2880"/>
        <end position="2954"/>
    </location>
</feature>
<dbReference type="Proteomes" id="UP001438707">
    <property type="component" value="Unassembled WGS sequence"/>
</dbReference>
<feature type="compositionally biased region" description="Polar residues" evidence="1">
    <location>
        <begin position="1587"/>
        <end position="1611"/>
    </location>
</feature>
<feature type="compositionally biased region" description="Polar residues" evidence="1">
    <location>
        <begin position="3018"/>
        <end position="3027"/>
    </location>
</feature>
<feature type="region of interest" description="Disordered" evidence="1">
    <location>
        <begin position="1352"/>
        <end position="1371"/>
    </location>
</feature>
<feature type="compositionally biased region" description="Polar residues" evidence="1">
    <location>
        <begin position="1504"/>
        <end position="1513"/>
    </location>
</feature>
<evidence type="ECO:0000313" key="3">
    <source>
        <dbReference type="Proteomes" id="UP001438707"/>
    </source>
</evidence>
<gene>
    <name evidence="2" type="ORF">WJX74_006379</name>
</gene>
<feature type="region of interest" description="Disordered" evidence="1">
    <location>
        <begin position="3151"/>
        <end position="3221"/>
    </location>
</feature>
<feature type="region of interest" description="Disordered" evidence="1">
    <location>
        <begin position="3288"/>
        <end position="3314"/>
    </location>
</feature>
<feature type="compositionally biased region" description="Basic and acidic residues" evidence="1">
    <location>
        <begin position="391"/>
        <end position="412"/>
    </location>
</feature>
<feature type="region of interest" description="Disordered" evidence="1">
    <location>
        <begin position="2777"/>
        <end position="2857"/>
    </location>
</feature>
<proteinExistence type="predicted"/>
<feature type="region of interest" description="Disordered" evidence="1">
    <location>
        <begin position="2972"/>
        <end position="2997"/>
    </location>
</feature>
<feature type="compositionally biased region" description="Polar residues" evidence="1">
    <location>
        <begin position="1985"/>
        <end position="1999"/>
    </location>
</feature>
<feature type="compositionally biased region" description="Polar residues" evidence="1">
    <location>
        <begin position="173"/>
        <end position="187"/>
    </location>
</feature>
<evidence type="ECO:0000256" key="1">
    <source>
        <dbReference type="SAM" id="MobiDB-lite"/>
    </source>
</evidence>
<feature type="region of interest" description="Disordered" evidence="1">
    <location>
        <begin position="1578"/>
        <end position="1614"/>
    </location>
</feature>
<feature type="region of interest" description="Disordered" evidence="1">
    <location>
        <begin position="2124"/>
        <end position="2152"/>
    </location>
</feature>
<feature type="region of interest" description="Disordered" evidence="1">
    <location>
        <begin position="146"/>
        <end position="188"/>
    </location>
</feature>
<feature type="compositionally biased region" description="Low complexity" evidence="1">
    <location>
        <begin position="1865"/>
        <end position="1877"/>
    </location>
</feature>
<feature type="compositionally biased region" description="Polar residues" evidence="1">
    <location>
        <begin position="2009"/>
        <end position="2023"/>
    </location>
</feature>
<feature type="compositionally biased region" description="Low complexity" evidence="1">
    <location>
        <begin position="2082"/>
        <end position="2091"/>
    </location>
</feature>
<feature type="region of interest" description="Disordered" evidence="1">
    <location>
        <begin position="3018"/>
        <end position="3065"/>
    </location>
</feature>
<feature type="compositionally biased region" description="Low complexity" evidence="1">
    <location>
        <begin position="982"/>
        <end position="999"/>
    </location>
</feature>
<organism evidence="2 3">
    <name type="scientific">Apatococcus lobatus</name>
    <dbReference type="NCBI Taxonomy" id="904363"/>
    <lineage>
        <taxon>Eukaryota</taxon>
        <taxon>Viridiplantae</taxon>
        <taxon>Chlorophyta</taxon>
        <taxon>core chlorophytes</taxon>
        <taxon>Trebouxiophyceae</taxon>
        <taxon>Chlorellales</taxon>
        <taxon>Chlorellaceae</taxon>
        <taxon>Apatococcus</taxon>
    </lineage>
</organism>
<feature type="region of interest" description="Disordered" evidence="1">
    <location>
        <begin position="2572"/>
        <end position="2598"/>
    </location>
</feature>
<feature type="compositionally biased region" description="Polar residues" evidence="1">
    <location>
        <begin position="2124"/>
        <end position="2135"/>
    </location>
</feature>
<feature type="compositionally biased region" description="Low complexity" evidence="1">
    <location>
        <begin position="2892"/>
        <end position="2916"/>
    </location>
</feature>
<feature type="region of interest" description="Disordered" evidence="1">
    <location>
        <begin position="110"/>
        <end position="129"/>
    </location>
</feature>
<feature type="compositionally biased region" description="Polar residues" evidence="1">
    <location>
        <begin position="772"/>
        <end position="790"/>
    </location>
</feature>
<name>A0AAW1RDB0_9CHLO</name>
<feature type="region of interest" description="Disordered" evidence="1">
    <location>
        <begin position="1"/>
        <end position="51"/>
    </location>
</feature>
<feature type="compositionally biased region" description="Polar residues" evidence="1">
    <location>
        <begin position="436"/>
        <end position="446"/>
    </location>
</feature>
<feature type="region of interest" description="Disordered" evidence="1">
    <location>
        <begin position="3456"/>
        <end position="3483"/>
    </location>
</feature>
<dbReference type="EMBL" id="JALJOS010000013">
    <property type="protein sequence ID" value="KAK9831694.1"/>
    <property type="molecule type" value="Genomic_DNA"/>
</dbReference>
<feature type="region of interest" description="Disordered" evidence="1">
    <location>
        <begin position="63"/>
        <end position="99"/>
    </location>
</feature>